<dbReference type="InterPro" id="IPR000023">
    <property type="entry name" value="Phosphofructokinase_dom"/>
</dbReference>
<evidence type="ECO:0000313" key="7">
    <source>
        <dbReference type="EMBL" id="SVB02221.1"/>
    </source>
</evidence>
<dbReference type="Gene3D" id="3.40.50.450">
    <property type="match status" value="1"/>
</dbReference>
<dbReference type="GO" id="GO:0006002">
    <property type="term" value="P:fructose 6-phosphate metabolic process"/>
    <property type="evidence" value="ECO:0007669"/>
    <property type="project" value="InterPro"/>
</dbReference>
<evidence type="ECO:0000256" key="4">
    <source>
        <dbReference type="ARBA" id="ARBA00022777"/>
    </source>
</evidence>
<dbReference type="EMBL" id="UINC01025853">
    <property type="protein sequence ID" value="SVB02221.1"/>
    <property type="molecule type" value="Genomic_DNA"/>
</dbReference>
<evidence type="ECO:0000256" key="5">
    <source>
        <dbReference type="ARBA" id="ARBA00022842"/>
    </source>
</evidence>
<dbReference type="Pfam" id="PF00365">
    <property type="entry name" value="PFK"/>
    <property type="match status" value="1"/>
</dbReference>
<gene>
    <name evidence="7" type="ORF">METZ01_LOCUS155075</name>
</gene>
<evidence type="ECO:0000256" key="2">
    <source>
        <dbReference type="ARBA" id="ARBA00022679"/>
    </source>
</evidence>
<comment type="cofactor">
    <cofactor evidence="1">
        <name>Mg(2+)</name>
        <dbReference type="ChEBI" id="CHEBI:18420"/>
    </cofactor>
</comment>
<feature type="domain" description="Phosphofructokinase" evidence="6">
    <location>
        <begin position="12"/>
        <end position="356"/>
    </location>
</feature>
<dbReference type="GO" id="GO:0046872">
    <property type="term" value="F:metal ion binding"/>
    <property type="evidence" value="ECO:0007669"/>
    <property type="project" value="UniProtKB-KW"/>
</dbReference>
<dbReference type="InterPro" id="IPR035966">
    <property type="entry name" value="PKF_sf"/>
</dbReference>
<proteinExistence type="predicted"/>
<dbReference type="SUPFAM" id="SSF53784">
    <property type="entry name" value="Phosphofructokinase"/>
    <property type="match status" value="1"/>
</dbReference>
<keyword evidence="5" id="KW-0460">Magnesium</keyword>
<dbReference type="GO" id="GO:0003872">
    <property type="term" value="F:6-phosphofructokinase activity"/>
    <property type="evidence" value="ECO:0007669"/>
    <property type="project" value="InterPro"/>
</dbReference>
<dbReference type="UniPathway" id="UPA00109">
    <property type="reaction ID" value="UER00182"/>
</dbReference>
<evidence type="ECO:0000256" key="3">
    <source>
        <dbReference type="ARBA" id="ARBA00022723"/>
    </source>
</evidence>
<accession>A0A382ALS1</accession>
<organism evidence="7">
    <name type="scientific">marine metagenome</name>
    <dbReference type="NCBI Taxonomy" id="408172"/>
    <lineage>
        <taxon>unclassified sequences</taxon>
        <taxon>metagenomes</taxon>
        <taxon>ecological metagenomes</taxon>
    </lineage>
</organism>
<keyword evidence="3" id="KW-0479">Metal-binding</keyword>
<feature type="non-terminal residue" evidence="7">
    <location>
        <position position="1"/>
    </location>
</feature>
<sequence>VLFIKPRKYFLKVAILTSGGLAPCLSASIGALLDNYSKEMPQAELYGYLYGYQGLLKGDLFQFPSTNDFDVNQLFDFGGSLLGNSRVKLTNTDDCVRRGLVSEGDVPLEIAAKQLQKDEINILHTIGGDDTNTMASALSNYLSENNYDLTVIGLPKTVDNDIIPIKQSLGADTAAQQGSIFFKNIVNENTSNPKTFIIHEVMGRHCGWLTATTARKYRSSLLENEFYNDALLNRERWDIDAVYIPEIKIDLKHEAKRMKHTMEHKGNVNIFLSEGSCQKEILSDMKSNNQEIEKDAFGHVRLDKVNPGEWFSNQFSSSIGAEKTLVQKSGYFSRSAAPNKFDLDLIKKTATYAVQCALNNQSGVVGLDEEENDVLSIISFDRIKGGKPFDTNNPWFQEMLHDIGQSH</sequence>
<keyword evidence="4" id="KW-0418">Kinase</keyword>
<name>A0A382ALS1_9ZZZZ</name>
<dbReference type="InterPro" id="IPR022953">
    <property type="entry name" value="ATP_PFK"/>
</dbReference>
<evidence type="ECO:0000259" key="6">
    <source>
        <dbReference type="Pfam" id="PF00365"/>
    </source>
</evidence>
<dbReference type="PRINTS" id="PR00476">
    <property type="entry name" value="PHFRCTKINASE"/>
</dbReference>
<dbReference type="AlphaFoldDB" id="A0A382ALS1"/>
<evidence type="ECO:0000256" key="1">
    <source>
        <dbReference type="ARBA" id="ARBA00001946"/>
    </source>
</evidence>
<keyword evidence="2" id="KW-0808">Transferase</keyword>
<dbReference type="PANTHER" id="PTHR45770">
    <property type="entry name" value="ATP-DEPENDENT 6-PHOSPHOFRUCTOKINASE 1"/>
    <property type="match status" value="1"/>
</dbReference>
<dbReference type="NCBIfam" id="NF005121">
    <property type="entry name" value="PRK06555.1"/>
    <property type="match status" value="1"/>
</dbReference>
<reference evidence="7" key="1">
    <citation type="submission" date="2018-05" db="EMBL/GenBank/DDBJ databases">
        <authorList>
            <person name="Lanie J.A."/>
            <person name="Ng W.-L."/>
            <person name="Kazmierczak K.M."/>
            <person name="Andrzejewski T.M."/>
            <person name="Davidsen T.M."/>
            <person name="Wayne K.J."/>
            <person name="Tettelin H."/>
            <person name="Glass J.I."/>
            <person name="Rusch D."/>
            <person name="Podicherti R."/>
            <person name="Tsui H.-C.T."/>
            <person name="Winkler M.E."/>
        </authorList>
    </citation>
    <scope>NUCLEOTIDE SEQUENCE</scope>
</reference>
<dbReference type="InterPro" id="IPR050929">
    <property type="entry name" value="PFKA"/>
</dbReference>
<protein>
    <recommendedName>
        <fullName evidence="6">Phosphofructokinase domain-containing protein</fullName>
    </recommendedName>
</protein>